<keyword evidence="9" id="KW-1003">Cell membrane</keyword>
<evidence type="ECO:0000256" key="4">
    <source>
        <dbReference type="ARBA" id="ARBA00019077"/>
    </source>
</evidence>
<accession>A0ABS9DBT9</accession>
<comment type="subcellular location">
    <subcellularLocation>
        <location evidence="1">Cell envelope</location>
    </subcellularLocation>
    <subcellularLocation>
        <location evidence="9">Cell membrane</location>
    </subcellularLocation>
</comment>
<evidence type="ECO:0000313" key="13">
    <source>
        <dbReference type="Proteomes" id="UP001521137"/>
    </source>
</evidence>
<dbReference type="SUPFAM" id="SSF53756">
    <property type="entry name" value="UDP-Glycosyltransferase/glycogen phosphorylase"/>
    <property type="match status" value="1"/>
</dbReference>
<dbReference type="InterPro" id="IPR001296">
    <property type="entry name" value="Glyco_trans_1"/>
</dbReference>
<dbReference type="RefSeq" id="WP_235314400.1">
    <property type="nucleotide sequence ID" value="NZ_JAKGAS010000017.1"/>
</dbReference>
<keyword evidence="13" id="KW-1185">Reference proteome</keyword>
<gene>
    <name evidence="12" type="ORF">L0668_19490</name>
</gene>
<comment type="pathway">
    <text evidence="2 9">Bacterial outer membrane biogenesis; LPS core biosynthesis.</text>
</comment>
<proteinExistence type="inferred from homology"/>
<dbReference type="Gene3D" id="3.40.50.11720">
    <property type="entry name" value="3-Deoxy-D-manno-octulosonic-acid transferase, N-terminal domain"/>
    <property type="match status" value="1"/>
</dbReference>
<evidence type="ECO:0000256" key="6">
    <source>
        <dbReference type="ARBA" id="ARBA00022679"/>
    </source>
</evidence>
<evidence type="ECO:0000256" key="8">
    <source>
        <dbReference type="ARBA" id="ARBA00049183"/>
    </source>
</evidence>
<comment type="function">
    <text evidence="9">Involved in lipopolysaccharide (LPS) biosynthesis. Catalyzes the transfer of 3-deoxy-D-manno-octulosonate (Kdo) residue(s) from CMP-Kdo to lipid IV(A), the tetraacyldisaccharide-1,4'-bisphosphate precursor of lipid A.</text>
</comment>
<dbReference type="PANTHER" id="PTHR42755">
    <property type="entry name" value="3-DEOXY-MANNO-OCTULOSONATE CYTIDYLYLTRANSFERASE"/>
    <property type="match status" value="1"/>
</dbReference>
<evidence type="ECO:0000256" key="9">
    <source>
        <dbReference type="RuleBase" id="RU365103"/>
    </source>
</evidence>
<feature type="domain" description="Glycosyl transferase family 1" evidence="10">
    <location>
        <begin position="258"/>
        <end position="403"/>
    </location>
</feature>
<dbReference type="Pfam" id="PF00534">
    <property type="entry name" value="Glycos_transf_1"/>
    <property type="match status" value="1"/>
</dbReference>
<comment type="similarity">
    <text evidence="9">Belongs to the glycosyltransferase group 1 family.</text>
</comment>
<keyword evidence="9" id="KW-0448">Lipopolysaccharide biosynthesis</keyword>
<dbReference type="Gene3D" id="3.40.50.2000">
    <property type="entry name" value="Glycogen Phosphorylase B"/>
    <property type="match status" value="1"/>
</dbReference>
<dbReference type="EC" id="2.4.99.12" evidence="3 9"/>
<feature type="domain" description="3-deoxy-D-manno-octulosonic-acid transferase N-terminal" evidence="11">
    <location>
        <begin position="50"/>
        <end position="223"/>
    </location>
</feature>
<evidence type="ECO:0000256" key="2">
    <source>
        <dbReference type="ARBA" id="ARBA00004713"/>
    </source>
</evidence>
<comment type="catalytic activity">
    <reaction evidence="8 9">
        <text>lipid IVA (E. coli) + CMP-3-deoxy-beta-D-manno-octulosonate = alpha-Kdo-(2-&gt;6)-lipid IVA (E. coli) + CMP + H(+)</text>
        <dbReference type="Rhea" id="RHEA:28066"/>
        <dbReference type="ChEBI" id="CHEBI:15378"/>
        <dbReference type="ChEBI" id="CHEBI:58603"/>
        <dbReference type="ChEBI" id="CHEBI:60364"/>
        <dbReference type="ChEBI" id="CHEBI:60377"/>
        <dbReference type="ChEBI" id="CHEBI:85987"/>
        <dbReference type="EC" id="2.4.99.12"/>
    </reaction>
</comment>
<dbReference type="GO" id="GO:0016740">
    <property type="term" value="F:transferase activity"/>
    <property type="evidence" value="ECO:0007669"/>
    <property type="project" value="UniProtKB-KW"/>
</dbReference>
<keyword evidence="5" id="KW-0997">Cell inner membrane</keyword>
<evidence type="ECO:0000256" key="7">
    <source>
        <dbReference type="ARBA" id="ARBA00031445"/>
    </source>
</evidence>
<keyword evidence="9" id="KW-1133">Transmembrane helix</keyword>
<reference evidence="12 13" key="1">
    <citation type="submission" date="2022-01" db="EMBL/GenBank/DDBJ databases">
        <title>Paraglaciecola sp. G1-23.</title>
        <authorList>
            <person name="Jin M.S."/>
            <person name="Han D.M."/>
            <person name="Kim H.M."/>
            <person name="Jeon C.O."/>
        </authorList>
    </citation>
    <scope>NUCLEOTIDE SEQUENCE [LARGE SCALE GENOMIC DNA]</scope>
    <source>
        <strain evidence="12 13">G1-23</strain>
    </source>
</reference>
<evidence type="ECO:0000256" key="5">
    <source>
        <dbReference type="ARBA" id="ARBA00022519"/>
    </source>
</evidence>
<dbReference type="Pfam" id="PF04413">
    <property type="entry name" value="Glycos_transf_N"/>
    <property type="match status" value="1"/>
</dbReference>
<protein>
    <recommendedName>
        <fullName evidence="4 9">3-deoxy-D-manno-octulosonic acid transferase</fullName>
        <shortName evidence="9">Kdo transferase</shortName>
        <ecNumber evidence="3 9">2.4.99.12</ecNumber>
    </recommendedName>
    <alternativeName>
        <fullName evidence="7 9">Lipid IV(A) 3-deoxy-D-manno-octulosonic acid transferase</fullName>
    </alternativeName>
</protein>
<dbReference type="InterPro" id="IPR039901">
    <property type="entry name" value="Kdotransferase"/>
</dbReference>
<evidence type="ECO:0000256" key="1">
    <source>
        <dbReference type="ARBA" id="ARBA00004196"/>
    </source>
</evidence>
<dbReference type="Proteomes" id="UP001521137">
    <property type="component" value="Unassembled WGS sequence"/>
</dbReference>
<evidence type="ECO:0000259" key="10">
    <source>
        <dbReference type="Pfam" id="PF00534"/>
    </source>
</evidence>
<keyword evidence="6 9" id="KW-0808">Transferase</keyword>
<dbReference type="EMBL" id="JAKGAS010000017">
    <property type="protein sequence ID" value="MCF2950301.1"/>
    <property type="molecule type" value="Genomic_DNA"/>
</dbReference>
<keyword evidence="9" id="KW-0472">Membrane</keyword>
<sequence>MKNSLLMNTKQIAIRYTYSLLWLIVVPFLFVRFIFLLLKKNSGYTLARFSRFGICRLKNNSPNILIHCASVGEVVAIQSLVEEILCKHSQLSIVITTNTTTGAERVASLFKDRVFHQYIPYDFPLFMWLFLRSIAPQKVLINEMELWPNFVSTCYKMRIPLFIINGRMSEKSTEKYKKLPSLFHPMLQSFAHICAQGQRDYLNYLSLGVKKDNLTLTNNIKFSFNTSPDDALKAKKLAKDYNITNKIVLVAGSTHEPEEQILIDAFLMLKSKFPNLLLILVPRHPQRFEKVYQLLLQQSIDVERMSQNKPISHNTYVLLCDQMGILRSLYALADLSFVGGSIAERGGHNALEPAAFNVPIMMGSSIYNNPEINQTLKKVGALKLVNNAQDITNACSYWLTNVAEKASSGEAGGDVLKSNNGAIQKTLIALSL</sequence>
<feature type="transmembrane region" description="Helical" evidence="9">
    <location>
        <begin position="20"/>
        <end position="38"/>
    </location>
</feature>
<comment type="caution">
    <text evidence="12">The sequence shown here is derived from an EMBL/GenBank/DDBJ whole genome shotgun (WGS) entry which is preliminary data.</text>
</comment>
<evidence type="ECO:0000259" key="11">
    <source>
        <dbReference type="Pfam" id="PF04413"/>
    </source>
</evidence>
<dbReference type="InterPro" id="IPR007507">
    <property type="entry name" value="Glycos_transf_N"/>
</dbReference>
<name>A0ABS9DBT9_9ALTE</name>
<keyword evidence="9" id="KW-0812">Transmembrane</keyword>
<organism evidence="12 13">
    <name type="scientific">Paraglaciecola algarum</name>
    <dbReference type="NCBI Taxonomy" id="3050085"/>
    <lineage>
        <taxon>Bacteria</taxon>
        <taxon>Pseudomonadati</taxon>
        <taxon>Pseudomonadota</taxon>
        <taxon>Gammaproteobacteria</taxon>
        <taxon>Alteromonadales</taxon>
        <taxon>Alteromonadaceae</taxon>
        <taxon>Paraglaciecola</taxon>
    </lineage>
</organism>
<dbReference type="InterPro" id="IPR038107">
    <property type="entry name" value="Glycos_transf_N_sf"/>
</dbReference>
<dbReference type="PANTHER" id="PTHR42755:SF1">
    <property type="entry name" value="3-DEOXY-D-MANNO-OCTULOSONIC ACID TRANSFERASE, MITOCHONDRIAL-RELATED"/>
    <property type="match status" value="1"/>
</dbReference>
<evidence type="ECO:0000256" key="3">
    <source>
        <dbReference type="ARBA" id="ARBA00012621"/>
    </source>
</evidence>
<evidence type="ECO:0000313" key="12">
    <source>
        <dbReference type="EMBL" id="MCF2950301.1"/>
    </source>
</evidence>